<feature type="region of interest" description="Disordered" evidence="1">
    <location>
        <begin position="993"/>
        <end position="1241"/>
    </location>
</feature>
<feature type="compositionally biased region" description="Polar residues" evidence="1">
    <location>
        <begin position="1084"/>
        <end position="1094"/>
    </location>
</feature>
<feature type="region of interest" description="Disordered" evidence="1">
    <location>
        <begin position="329"/>
        <end position="598"/>
    </location>
</feature>
<dbReference type="EMBL" id="JBANRG010000064">
    <property type="protein sequence ID" value="KAK7441201.1"/>
    <property type="molecule type" value="Genomic_DNA"/>
</dbReference>
<feature type="compositionally biased region" description="Low complexity" evidence="1">
    <location>
        <begin position="541"/>
        <end position="554"/>
    </location>
</feature>
<accession>A0ABR1IYE0</accession>
<organism evidence="2 3">
    <name type="scientific">Marasmiellus scandens</name>
    <dbReference type="NCBI Taxonomy" id="2682957"/>
    <lineage>
        <taxon>Eukaryota</taxon>
        <taxon>Fungi</taxon>
        <taxon>Dikarya</taxon>
        <taxon>Basidiomycota</taxon>
        <taxon>Agaricomycotina</taxon>
        <taxon>Agaricomycetes</taxon>
        <taxon>Agaricomycetidae</taxon>
        <taxon>Agaricales</taxon>
        <taxon>Marasmiineae</taxon>
        <taxon>Omphalotaceae</taxon>
        <taxon>Marasmiellus</taxon>
    </lineage>
</organism>
<evidence type="ECO:0000256" key="1">
    <source>
        <dbReference type="SAM" id="MobiDB-lite"/>
    </source>
</evidence>
<feature type="compositionally biased region" description="Basic and acidic residues" evidence="1">
    <location>
        <begin position="431"/>
        <end position="447"/>
    </location>
</feature>
<evidence type="ECO:0000313" key="2">
    <source>
        <dbReference type="EMBL" id="KAK7441201.1"/>
    </source>
</evidence>
<feature type="compositionally biased region" description="Basic and acidic residues" evidence="1">
    <location>
        <begin position="1209"/>
        <end position="1219"/>
    </location>
</feature>
<sequence length="1241" mass="136701">MTRETRSTRRAKTTQTQLSLRTRTVQRMDYVDPSKPVRVSRGRPTPAQKSSAQEPVSPTRTPTPMPALDNPVAPISSPAHSIDSVNPTAETAAETPMPALDNPISPVTPAVDTAGDPSQSVALSTIHEETPVEKPSPDLSSAPTPLTPATHITTEAVLGGAESPARGDEGTLAMEVPSTTSELPDPVQEPEASQDAAQPQQDAPLGPVSARDALGVSEKHSQEIDGGMTLVDNEVPSESIPRIDFARLAKKNSTRLVQNPPKKSSPHPEKSQLSSPRSQVPTTKTPGCSSSSDSPPTPPSPARSSGLSSNNAVLNYEDLMHRINGAIERARTASRNRPVEDEAGPDFDDLIQRVMEVTRTTKDEAPHDDAEENEAVDNDGNRRVGPGEPGGEDMEVDIEEDLEGSGKPGGDMDVDVDVEEAPVGKQVKRVVFAERDEDHLGPEHLFDYDIVGDDVEDRDEDPEPPFGDDLDDNNDLDNDNDFDNDNDNDNDLDHDLDLDNDNDDDNDNDYDNDYDNDNDNDDNRIRDSPPAPSKLKKKTLKTPPRNPKSAPKSKSIAKRSGIKAVGKGKGKAVAAEDDVDEDEDLDDENEVHDPSDPAYEFNAEQYPVKPGPIPNECLKVLNEVTYNYTTKVYALARQFGKRPQELFEASGQTYSSKRQPSTWNCFQAYLCVEKGWRKGPDETREEFVQRLATAYETKLKKALGDEWQRVDLRRTAMRKYTEWYHQKVQGQVVLDHQKRGGSTLRELGKAVKELNKVQRAIYDAFGFVVMSEIHDLNNHNRSKFTGHGPEYRRVMETQKVPFTKLLKLHSAQLVVARNEEEQDGTEELDEDIVQIIHLHESDPQNLTNLRSLMPRALGVDLKLATDGACSKMRWKVFASSARTHHVRMKNWPAGLPGIGPKADGLVENVKSFNKANLVAWMDSRVRYWKAAGKSEDDCTEADEAILKDGFEGPYIEAWTDEEVNGDVDEGDIPVIVDEDGHVVLCVRDIVKDKAQDDDDDESERNSRGTKKPAPAASSNSRHRPTPVQNDSDDDLAQAAPVSRRHSKKPIPAVASSSKRLPSVRNTDDDSDEDEDSSGHLPQPSRKSQQPAASRNDSDSDESDEEDFVPPPRSRQQQSQQDDSDDSDYITLPKPSKTNKGKRPVSSTPSVPRTTTARPANLPLPPRSGSSSNRVITNAGSIVTKFVEENRPRGNAAAGPSRSSSGNMKRRGDGNVEARPNKKQKGPSKSYNREEMKKIHKK</sequence>
<keyword evidence="3" id="KW-1185">Reference proteome</keyword>
<gene>
    <name evidence="2" type="ORF">VKT23_016682</name>
</gene>
<feature type="compositionally biased region" description="Low complexity" evidence="1">
    <location>
        <begin position="1143"/>
        <end position="1159"/>
    </location>
</feature>
<feature type="compositionally biased region" description="Acidic residues" evidence="1">
    <location>
        <begin position="450"/>
        <end position="490"/>
    </location>
</feature>
<feature type="compositionally biased region" description="Low complexity" evidence="1">
    <location>
        <begin position="13"/>
        <end position="27"/>
    </location>
</feature>
<dbReference type="Proteomes" id="UP001498398">
    <property type="component" value="Unassembled WGS sequence"/>
</dbReference>
<feature type="compositionally biased region" description="Acidic residues" evidence="1">
    <location>
        <begin position="390"/>
        <end position="403"/>
    </location>
</feature>
<feature type="compositionally biased region" description="Polar residues" evidence="1">
    <location>
        <begin position="47"/>
        <end position="62"/>
    </location>
</feature>
<feature type="compositionally biased region" description="Acidic residues" evidence="1">
    <location>
        <begin position="498"/>
        <end position="520"/>
    </location>
</feature>
<feature type="compositionally biased region" description="Polar residues" evidence="1">
    <location>
        <begin position="272"/>
        <end position="285"/>
    </location>
</feature>
<comment type="caution">
    <text evidence="2">The sequence shown here is derived from an EMBL/GenBank/DDBJ whole genome shotgun (WGS) entry which is preliminary data.</text>
</comment>
<feature type="compositionally biased region" description="Basic and acidic residues" evidence="1">
    <location>
        <begin position="1230"/>
        <end position="1241"/>
    </location>
</feature>
<feature type="compositionally biased region" description="Low complexity" evidence="1">
    <location>
        <begin position="87"/>
        <end position="99"/>
    </location>
</feature>
<feature type="compositionally biased region" description="Acidic residues" evidence="1">
    <location>
        <begin position="1098"/>
        <end position="1107"/>
    </location>
</feature>
<name>A0ABR1IYE0_9AGAR</name>
<feature type="compositionally biased region" description="Low complexity" evidence="1">
    <location>
        <begin position="189"/>
        <end position="204"/>
    </location>
</feature>
<feature type="compositionally biased region" description="Basic residues" evidence="1">
    <location>
        <begin position="555"/>
        <end position="570"/>
    </location>
</feature>
<feature type="compositionally biased region" description="Acidic residues" evidence="1">
    <location>
        <begin position="575"/>
        <end position="590"/>
    </location>
</feature>
<reference evidence="2 3" key="1">
    <citation type="submission" date="2024-01" db="EMBL/GenBank/DDBJ databases">
        <title>A draft genome for the cacao thread blight pathogen Marasmiellus scandens.</title>
        <authorList>
            <person name="Baruah I.K."/>
            <person name="Leung J."/>
            <person name="Bukari Y."/>
            <person name="Amoako-Attah I."/>
            <person name="Meinhardt L.W."/>
            <person name="Bailey B.A."/>
            <person name="Cohen S.P."/>
        </authorList>
    </citation>
    <scope>NUCLEOTIDE SEQUENCE [LARGE SCALE GENOMIC DNA]</scope>
    <source>
        <strain evidence="2 3">GH-19</strain>
    </source>
</reference>
<feature type="region of interest" description="Disordered" evidence="1">
    <location>
        <begin position="1"/>
        <end position="313"/>
    </location>
</feature>
<feature type="compositionally biased region" description="Polar residues" evidence="1">
    <location>
        <begin position="1167"/>
        <end position="1180"/>
    </location>
</feature>
<protein>
    <submittedName>
        <fullName evidence="2">Uncharacterized protein</fullName>
    </submittedName>
</protein>
<feature type="compositionally biased region" description="Basic and acidic residues" evidence="1">
    <location>
        <begin position="359"/>
        <end position="368"/>
    </location>
</feature>
<proteinExistence type="predicted"/>
<evidence type="ECO:0000313" key="3">
    <source>
        <dbReference type="Proteomes" id="UP001498398"/>
    </source>
</evidence>
<feature type="compositionally biased region" description="Basic and acidic residues" evidence="1">
    <location>
        <begin position="126"/>
        <end position="136"/>
    </location>
</feature>